<evidence type="ECO:0000313" key="2">
    <source>
        <dbReference type="Proteomes" id="UP001331761"/>
    </source>
</evidence>
<dbReference type="EMBL" id="WIXE01023985">
    <property type="protein sequence ID" value="KAK5966012.1"/>
    <property type="molecule type" value="Genomic_DNA"/>
</dbReference>
<evidence type="ECO:0000313" key="1">
    <source>
        <dbReference type="EMBL" id="KAK5966012.1"/>
    </source>
</evidence>
<proteinExistence type="predicted"/>
<protein>
    <submittedName>
        <fullName evidence="1">Uncharacterized protein</fullName>
    </submittedName>
</protein>
<sequence length="41" mass="4967">MCAFPFILLNLFSQFNSHIGRADCIYRSTFELFRFLHCNHR</sequence>
<keyword evidence="2" id="KW-1185">Reference proteome</keyword>
<accession>A0AAN8F1Y8</accession>
<dbReference type="AlphaFoldDB" id="A0AAN8F1Y8"/>
<organism evidence="1 2">
    <name type="scientific">Trichostrongylus colubriformis</name>
    <name type="common">Black scour worm</name>
    <dbReference type="NCBI Taxonomy" id="6319"/>
    <lineage>
        <taxon>Eukaryota</taxon>
        <taxon>Metazoa</taxon>
        <taxon>Ecdysozoa</taxon>
        <taxon>Nematoda</taxon>
        <taxon>Chromadorea</taxon>
        <taxon>Rhabditida</taxon>
        <taxon>Rhabditina</taxon>
        <taxon>Rhabditomorpha</taxon>
        <taxon>Strongyloidea</taxon>
        <taxon>Trichostrongylidae</taxon>
        <taxon>Trichostrongylus</taxon>
    </lineage>
</organism>
<dbReference type="Proteomes" id="UP001331761">
    <property type="component" value="Unassembled WGS sequence"/>
</dbReference>
<comment type="caution">
    <text evidence="1">The sequence shown here is derived from an EMBL/GenBank/DDBJ whole genome shotgun (WGS) entry which is preliminary data.</text>
</comment>
<gene>
    <name evidence="1" type="ORF">GCK32_017841</name>
</gene>
<name>A0AAN8F1Y8_TRICO</name>
<reference evidence="1 2" key="1">
    <citation type="submission" date="2019-10" db="EMBL/GenBank/DDBJ databases">
        <title>Assembly and Annotation for the nematode Trichostrongylus colubriformis.</title>
        <authorList>
            <person name="Martin J."/>
        </authorList>
    </citation>
    <scope>NUCLEOTIDE SEQUENCE [LARGE SCALE GENOMIC DNA]</scope>
    <source>
        <strain evidence="1">G859</strain>
        <tissue evidence="1">Whole worm</tissue>
    </source>
</reference>